<reference evidence="1 2" key="1">
    <citation type="journal article" date="2015" name="Genome Biol.">
        <title>Comparative genomics of Steinernema reveals deeply conserved gene regulatory networks.</title>
        <authorList>
            <person name="Dillman A.R."/>
            <person name="Macchietto M."/>
            <person name="Porter C.F."/>
            <person name="Rogers A."/>
            <person name="Williams B."/>
            <person name="Antoshechkin I."/>
            <person name="Lee M.M."/>
            <person name="Goodwin Z."/>
            <person name="Lu X."/>
            <person name="Lewis E.E."/>
            <person name="Goodrich-Blair H."/>
            <person name="Stock S.P."/>
            <person name="Adams B.J."/>
            <person name="Sternberg P.W."/>
            <person name="Mortazavi A."/>
        </authorList>
    </citation>
    <scope>NUCLEOTIDE SEQUENCE [LARGE SCALE GENOMIC DNA]</scope>
    <source>
        <strain evidence="1 2">ALL</strain>
    </source>
</reference>
<proteinExistence type="predicted"/>
<accession>A0A4U5M2V3</accession>
<gene>
    <name evidence="1" type="ORF">L596_026920</name>
</gene>
<sequence>MAFLQLCSRDSNHSFQYLRLRACIKGCSTRSCNVVAHIPLFTELSSKAPRTDAFAAVSGIYEAFVFARIRCLSLAHI</sequence>
<dbReference type="Proteomes" id="UP000298663">
    <property type="component" value="Unassembled WGS sequence"/>
</dbReference>
<organism evidence="1 2">
    <name type="scientific">Steinernema carpocapsae</name>
    <name type="common">Entomopathogenic nematode</name>
    <dbReference type="NCBI Taxonomy" id="34508"/>
    <lineage>
        <taxon>Eukaryota</taxon>
        <taxon>Metazoa</taxon>
        <taxon>Ecdysozoa</taxon>
        <taxon>Nematoda</taxon>
        <taxon>Chromadorea</taxon>
        <taxon>Rhabditida</taxon>
        <taxon>Tylenchina</taxon>
        <taxon>Panagrolaimomorpha</taxon>
        <taxon>Strongyloidoidea</taxon>
        <taxon>Steinernematidae</taxon>
        <taxon>Steinernema</taxon>
    </lineage>
</organism>
<dbReference type="EMBL" id="AZBU02000010">
    <property type="protein sequence ID" value="TKR63037.1"/>
    <property type="molecule type" value="Genomic_DNA"/>
</dbReference>
<comment type="caution">
    <text evidence="1">The sequence shown here is derived from an EMBL/GenBank/DDBJ whole genome shotgun (WGS) entry which is preliminary data.</text>
</comment>
<keyword evidence="2" id="KW-1185">Reference proteome</keyword>
<evidence type="ECO:0000313" key="2">
    <source>
        <dbReference type="Proteomes" id="UP000298663"/>
    </source>
</evidence>
<reference evidence="1 2" key="2">
    <citation type="journal article" date="2019" name="G3 (Bethesda)">
        <title>Hybrid Assembly of the Genome of the Entomopathogenic Nematode Steinernema carpocapsae Identifies the X-Chromosome.</title>
        <authorList>
            <person name="Serra L."/>
            <person name="Macchietto M."/>
            <person name="Macias-Munoz A."/>
            <person name="McGill C.J."/>
            <person name="Rodriguez I.M."/>
            <person name="Rodriguez B."/>
            <person name="Murad R."/>
            <person name="Mortazavi A."/>
        </authorList>
    </citation>
    <scope>NUCLEOTIDE SEQUENCE [LARGE SCALE GENOMIC DNA]</scope>
    <source>
        <strain evidence="1 2">ALL</strain>
    </source>
</reference>
<name>A0A4U5M2V3_STECR</name>
<evidence type="ECO:0000313" key="1">
    <source>
        <dbReference type="EMBL" id="TKR63037.1"/>
    </source>
</evidence>
<dbReference type="AlphaFoldDB" id="A0A4U5M2V3"/>
<protein>
    <submittedName>
        <fullName evidence="1">Uncharacterized protein</fullName>
    </submittedName>
</protein>